<reference evidence="1" key="1">
    <citation type="submission" date="2017-05" db="UniProtKB">
        <authorList>
            <consortium name="EnsemblMetazoa"/>
        </authorList>
    </citation>
    <scope>IDENTIFICATION</scope>
</reference>
<name>A0A1X7VGG4_AMPQE</name>
<proteinExistence type="predicted"/>
<organism evidence="1">
    <name type="scientific">Amphimedon queenslandica</name>
    <name type="common">Sponge</name>
    <dbReference type="NCBI Taxonomy" id="400682"/>
    <lineage>
        <taxon>Eukaryota</taxon>
        <taxon>Metazoa</taxon>
        <taxon>Porifera</taxon>
        <taxon>Demospongiae</taxon>
        <taxon>Heteroscleromorpha</taxon>
        <taxon>Haplosclerida</taxon>
        <taxon>Niphatidae</taxon>
        <taxon>Amphimedon</taxon>
    </lineage>
</organism>
<sequence length="55" mass="6170">MSIRESMPSPLCMFRRGAWIGKSHVIRVIKERLERAHIDARNAHVLTASTGVAVN</sequence>
<dbReference type="EnsemblMetazoa" id="Aqu2.1.39048_001">
    <property type="protein sequence ID" value="Aqu2.1.39048_001"/>
    <property type="gene ID" value="Aqu2.1.39048"/>
</dbReference>
<dbReference type="AlphaFoldDB" id="A0A1X7VGG4"/>
<accession>A0A1X7VGG4</accession>
<protein>
    <submittedName>
        <fullName evidence="1">Uncharacterized protein</fullName>
    </submittedName>
</protein>
<evidence type="ECO:0000313" key="1">
    <source>
        <dbReference type="EnsemblMetazoa" id="Aqu2.1.39048_001"/>
    </source>
</evidence>
<dbReference type="InParanoid" id="A0A1X7VGG4"/>